<proteinExistence type="predicted"/>
<gene>
    <name evidence="1" type="ORF">EDB95_1400</name>
</gene>
<accession>A0A4R8DRE5</accession>
<evidence type="ECO:0000313" key="2">
    <source>
        <dbReference type="Proteomes" id="UP000294498"/>
    </source>
</evidence>
<comment type="caution">
    <text evidence="1">The sequence shown here is derived from an EMBL/GenBank/DDBJ whole genome shotgun (WGS) entry which is preliminary data.</text>
</comment>
<evidence type="ECO:0000313" key="1">
    <source>
        <dbReference type="EMBL" id="TDX00378.1"/>
    </source>
</evidence>
<organism evidence="1 2">
    <name type="scientific">Dinghuibacter silviterrae</name>
    <dbReference type="NCBI Taxonomy" id="1539049"/>
    <lineage>
        <taxon>Bacteria</taxon>
        <taxon>Pseudomonadati</taxon>
        <taxon>Bacteroidota</taxon>
        <taxon>Chitinophagia</taxon>
        <taxon>Chitinophagales</taxon>
        <taxon>Chitinophagaceae</taxon>
        <taxon>Dinghuibacter</taxon>
    </lineage>
</organism>
<dbReference type="Proteomes" id="UP000294498">
    <property type="component" value="Unassembled WGS sequence"/>
</dbReference>
<dbReference type="AlphaFoldDB" id="A0A4R8DRE5"/>
<name>A0A4R8DRE5_9BACT</name>
<protein>
    <submittedName>
        <fullName evidence="1">Uncharacterized protein</fullName>
    </submittedName>
</protein>
<sequence length="44" mass="5506">MNEYLRRFELSERHQEAMLDFLADRLMESLQMKIEYIWQLQGEN</sequence>
<dbReference type="EMBL" id="SODV01000001">
    <property type="protein sequence ID" value="TDX00378.1"/>
    <property type="molecule type" value="Genomic_DNA"/>
</dbReference>
<keyword evidence="2" id="KW-1185">Reference proteome</keyword>
<reference evidence="1 2" key="1">
    <citation type="submission" date="2019-03" db="EMBL/GenBank/DDBJ databases">
        <title>Genomic Encyclopedia of Type Strains, Phase IV (KMG-IV): sequencing the most valuable type-strain genomes for metagenomic binning, comparative biology and taxonomic classification.</title>
        <authorList>
            <person name="Goeker M."/>
        </authorList>
    </citation>
    <scope>NUCLEOTIDE SEQUENCE [LARGE SCALE GENOMIC DNA]</scope>
    <source>
        <strain evidence="1 2">DSM 100059</strain>
    </source>
</reference>